<dbReference type="InterPro" id="IPR012834">
    <property type="entry name" value="FlgG_G_neg"/>
</dbReference>
<dbReference type="PANTHER" id="PTHR30435">
    <property type="entry name" value="FLAGELLAR PROTEIN"/>
    <property type="match status" value="1"/>
</dbReference>
<dbReference type="SUPFAM" id="SSF117143">
    <property type="entry name" value="Flagellar hook protein flgE"/>
    <property type="match status" value="1"/>
</dbReference>
<dbReference type="InterPro" id="IPR020013">
    <property type="entry name" value="Flagellar_FlgE/F/G"/>
</dbReference>
<protein>
    <recommendedName>
        <fullName evidence="2 3">Flagellar basal-body rod protein FlgG</fullName>
    </recommendedName>
</protein>
<name>A0A844FH57_9FIRM</name>
<proteinExistence type="inferred from homology"/>
<sequence>MRAMWTAATGMRAQQFNIDTISNNLSNANTTGYKTQRSEFKDLFYTSMRRNNIVDDQNRPVNLQVGHGTMPTATKRDFKNGSFIETENDYDLAINGEGFFAIQLPNGETMYTRDGSFKLSVEGNQGILVTSEGYRVLSDTNNPIVIRNGLKNVTVDERGNITATDEGNNTVNLGRMKLVRFMNPEGLLSEGLNLYSTTEASGEEIPIDLDGMESRIAQGYLEASNVQVVDEMVKMISAQRAYEINSKVIQTSDEMLQLIGNLKR</sequence>
<dbReference type="NCBIfam" id="TIGR02488">
    <property type="entry name" value="flgG_G_neg"/>
    <property type="match status" value="1"/>
</dbReference>
<dbReference type="Pfam" id="PF22692">
    <property type="entry name" value="LlgE_F_G_D1"/>
    <property type="match status" value="1"/>
</dbReference>
<comment type="similarity">
    <text evidence="1 4">Belongs to the flagella basal body rod proteins family.</text>
</comment>
<keyword evidence="8" id="KW-0282">Flagellum</keyword>
<feature type="domain" description="Flagellar basal-body/hook protein C-terminal" evidence="6">
    <location>
        <begin position="217"/>
        <end position="258"/>
    </location>
</feature>
<feature type="domain" description="Flagellar basal body rod protein N-terminal" evidence="5">
    <location>
        <begin position="6"/>
        <end position="34"/>
    </location>
</feature>
<feature type="domain" description="Flagellar hook protein FlgE/F/G-like D1" evidence="7">
    <location>
        <begin position="93"/>
        <end position="163"/>
    </location>
</feature>
<dbReference type="InterPro" id="IPR037925">
    <property type="entry name" value="FlgE/F/G-like"/>
</dbReference>
<dbReference type="GO" id="GO:0071978">
    <property type="term" value="P:bacterial-type flagellum-dependent swarming motility"/>
    <property type="evidence" value="ECO:0007669"/>
    <property type="project" value="TreeGrafter"/>
</dbReference>
<dbReference type="InterPro" id="IPR012836">
    <property type="entry name" value="FlgF"/>
</dbReference>
<dbReference type="OrthoDB" id="9804559at2"/>
<reference evidence="8 9" key="1">
    <citation type="submission" date="2019-08" db="EMBL/GenBank/DDBJ databases">
        <title>In-depth cultivation of the pig gut microbiome towards novel bacterial diversity and tailored functional studies.</title>
        <authorList>
            <person name="Wylensek D."/>
            <person name="Hitch T.C.A."/>
            <person name="Clavel T."/>
        </authorList>
    </citation>
    <scope>NUCLEOTIDE SEQUENCE [LARGE SCALE GENOMIC DNA]</scope>
    <source>
        <strain evidence="8 9">Med78-601-WT-4W-RMD-3</strain>
    </source>
</reference>
<dbReference type="Pfam" id="PF00460">
    <property type="entry name" value="Flg_bb_rod"/>
    <property type="match status" value="1"/>
</dbReference>
<evidence type="ECO:0000259" key="5">
    <source>
        <dbReference type="Pfam" id="PF00460"/>
    </source>
</evidence>
<evidence type="ECO:0000259" key="6">
    <source>
        <dbReference type="Pfam" id="PF06429"/>
    </source>
</evidence>
<evidence type="ECO:0000256" key="1">
    <source>
        <dbReference type="ARBA" id="ARBA00009677"/>
    </source>
</evidence>
<evidence type="ECO:0000256" key="4">
    <source>
        <dbReference type="RuleBase" id="RU362116"/>
    </source>
</evidence>
<dbReference type="InterPro" id="IPR001444">
    <property type="entry name" value="Flag_bb_rod_N"/>
</dbReference>
<comment type="subcellular location">
    <subcellularLocation>
        <location evidence="4">Bacterial flagellum basal body</location>
    </subcellularLocation>
</comment>
<keyword evidence="8" id="KW-0966">Cell projection</keyword>
<evidence type="ECO:0000259" key="7">
    <source>
        <dbReference type="Pfam" id="PF22692"/>
    </source>
</evidence>
<dbReference type="GO" id="GO:0009426">
    <property type="term" value="C:bacterial-type flagellum basal body, distal rod"/>
    <property type="evidence" value="ECO:0007669"/>
    <property type="project" value="UniProtKB-UniRule"/>
</dbReference>
<evidence type="ECO:0000256" key="2">
    <source>
        <dbReference type="ARBA" id="ARBA00017948"/>
    </source>
</evidence>
<comment type="caution">
    <text evidence="8">The sequence shown here is derived from an EMBL/GenBank/DDBJ whole genome shotgun (WGS) entry which is preliminary data.</text>
</comment>
<accession>A0A844FH57</accession>
<keyword evidence="8" id="KW-0969">Cilium</keyword>
<dbReference type="Pfam" id="PF06429">
    <property type="entry name" value="Flg_bbr_C"/>
    <property type="match status" value="1"/>
</dbReference>
<evidence type="ECO:0000256" key="3">
    <source>
        <dbReference type="NCBIfam" id="TIGR02488"/>
    </source>
</evidence>
<dbReference type="AlphaFoldDB" id="A0A844FH57"/>
<dbReference type="NCBIfam" id="TIGR02490">
    <property type="entry name" value="flgF"/>
    <property type="match status" value="1"/>
</dbReference>
<keyword evidence="4" id="KW-0975">Bacterial flagellum</keyword>
<dbReference type="InterPro" id="IPR010930">
    <property type="entry name" value="Flg_bb/hook_C_dom"/>
</dbReference>
<evidence type="ECO:0000313" key="8">
    <source>
        <dbReference type="EMBL" id="MSS43300.1"/>
    </source>
</evidence>
<dbReference type="RefSeq" id="WP_154483986.1">
    <property type="nucleotide sequence ID" value="NZ_JAHLOA010000003.1"/>
</dbReference>
<gene>
    <name evidence="8" type="primary">flgG</name>
    <name evidence="8" type="ORF">FYJ27_06075</name>
</gene>
<dbReference type="NCBIfam" id="TIGR03506">
    <property type="entry name" value="FlgEFG_subfam"/>
    <property type="match status" value="2"/>
</dbReference>
<evidence type="ECO:0000313" key="9">
    <source>
        <dbReference type="Proteomes" id="UP000462760"/>
    </source>
</evidence>
<dbReference type="EMBL" id="VULR01000007">
    <property type="protein sequence ID" value="MSS43300.1"/>
    <property type="molecule type" value="Genomic_DNA"/>
</dbReference>
<organism evidence="8 9">
    <name type="scientific">Anaerosalibacter bizertensis</name>
    <dbReference type="NCBI Taxonomy" id="932217"/>
    <lineage>
        <taxon>Bacteria</taxon>
        <taxon>Bacillati</taxon>
        <taxon>Bacillota</taxon>
        <taxon>Tissierellia</taxon>
        <taxon>Tissierellales</taxon>
        <taxon>Sporanaerobacteraceae</taxon>
        <taxon>Anaerosalibacter</taxon>
    </lineage>
</organism>
<dbReference type="InterPro" id="IPR053967">
    <property type="entry name" value="LlgE_F_G-like_D1"/>
</dbReference>
<dbReference type="Proteomes" id="UP000462760">
    <property type="component" value="Unassembled WGS sequence"/>
</dbReference>
<dbReference type="PANTHER" id="PTHR30435:SF19">
    <property type="entry name" value="FLAGELLAR BASAL-BODY ROD PROTEIN FLGG"/>
    <property type="match status" value="1"/>
</dbReference>